<dbReference type="PANTHER" id="PTHR43525">
    <property type="entry name" value="PROTEIN MALY"/>
    <property type="match status" value="1"/>
</dbReference>
<dbReference type="InterPro" id="IPR051798">
    <property type="entry name" value="Class-II_PLP-Dep_Aminotrans"/>
</dbReference>
<protein>
    <recommendedName>
        <fullName evidence="2">cysteine-S-conjugate beta-lyase</fullName>
        <ecNumber evidence="2">4.4.1.13</ecNumber>
    </recommendedName>
</protein>
<dbReference type="InterPro" id="IPR015421">
    <property type="entry name" value="PyrdxlP-dep_Trfase_major"/>
</dbReference>
<dbReference type="Pfam" id="PF00155">
    <property type="entry name" value="Aminotran_1_2"/>
    <property type="match status" value="1"/>
</dbReference>
<dbReference type="GO" id="GO:0047804">
    <property type="term" value="F:cysteine-S-conjugate beta-lyase activity"/>
    <property type="evidence" value="ECO:0007669"/>
    <property type="project" value="UniProtKB-EC"/>
</dbReference>
<proteinExistence type="inferred from homology"/>
<evidence type="ECO:0000256" key="1">
    <source>
        <dbReference type="ARBA" id="ARBA00001933"/>
    </source>
</evidence>
<dbReference type="CDD" id="cd00609">
    <property type="entry name" value="AAT_like"/>
    <property type="match status" value="1"/>
</dbReference>
<dbReference type="PANTHER" id="PTHR43525:SF1">
    <property type="entry name" value="PROTEIN MALY"/>
    <property type="match status" value="1"/>
</dbReference>
<dbReference type="InterPro" id="IPR027619">
    <property type="entry name" value="C-S_lyase_PatB-like"/>
</dbReference>
<comment type="similarity">
    <text evidence="5">Belongs to the class-II pyridoxal-phosphate-dependent aminotransferase family. MalY/PatB cystathionine beta-lyase subfamily.</text>
</comment>
<evidence type="ECO:0000259" key="6">
    <source>
        <dbReference type="Pfam" id="PF00155"/>
    </source>
</evidence>
<accession>A0ABW5PVA0</accession>
<keyword evidence="4 7" id="KW-0456">Lyase</keyword>
<organism evidence="7 8">
    <name type="scientific">Terrilactibacillus laevilacticus</name>
    <dbReference type="NCBI Taxonomy" id="1380157"/>
    <lineage>
        <taxon>Bacteria</taxon>
        <taxon>Bacillati</taxon>
        <taxon>Bacillota</taxon>
        <taxon>Bacilli</taxon>
        <taxon>Bacillales</taxon>
        <taxon>Bacillaceae</taxon>
        <taxon>Terrilactibacillus</taxon>
    </lineage>
</organism>
<dbReference type="NCBIfam" id="TIGR04350">
    <property type="entry name" value="C_S_lyase_PatB"/>
    <property type="match status" value="1"/>
</dbReference>
<dbReference type="InterPro" id="IPR015424">
    <property type="entry name" value="PyrdxlP-dep_Trfase"/>
</dbReference>
<evidence type="ECO:0000256" key="3">
    <source>
        <dbReference type="ARBA" id="ARBA00022898"/>
    </source>
</evidence>
<dbReference type="RefSeq" id="WP_141191754.1">
    <property type="nucleotide sequence ID" value="NZ_JBHUMR010000021.1"/>
</dbReference>
<evidence type="ECO:0000313" key="8">
    <source>
        <dbReference type="Proteomes" id="UP001597458"/>
    </source>
</evidence>
<dbReference type="InterPro" id="IPR004839">
    <property type="entry name" value="Aminotransferase_I/II_large"/>
</dbReference>
<evidence type="ECO:0000256" key="4">
    <source>
        <dbReference type="ARBA" id="ARBA00023239"/>
    </source>
</evidence>
<evidence type="ECO:0000313" key="7">
    <source>
        <dbReference type="EMBL" id="MFD2618554.1"/>
    </source>
</evidence>
<keyword evidence="8" id="KW-1185">Reference proteome</keyword>
<reference evidence="8" key="1">
    <citation type="journal article" date="2019" name="Int. J. Syst. Evol. Microbiol.">
        <title>The Global Catalogue of Microorganisms (GCM) 10K type strain sequencing project: providing services to taxonomists for standard genome sequencing and annotation.</title>
        <authorList>
            <consortium name="The Broad Institute Genomics Platform"/>
            <consortium name="The Broad Institute Genome Sequencing Center for Infectious Disease"/>
            <person name="Wu L."/>
            <person name="Ma J."/>
        </authorList>
    </citation>
    <scope>NUCLEOTIDE SEQUENCE [LARGE SCALE GENOMIC DNA]</scope>
    <source>
        <strain evidence="8">TISTR 2241</strain>
    </source>
</reference>
<dbReference type="Proteomes" id="UP001597458">
    <property type="component" value="Unassembled WGS sequence"/>
</dbReference>
<evidence type="ECO:0000256" key="5">
    <source>
        <dbReference type="ARBA" id="ARBA00037974"/>
    </source>
</evidence>
<dbReference type="Gene3D" id="3.90.1150.10">
    <property type="entry name" value="Aspartate Aminotransferase, domain 1"/>
    <property type="match status" value="1"/>
</dbReference>
<sequence>MVYNFDEVIDRFGTGSSKWDKLEQLFGSKEVLPVWVADMDFRVPEQVVNALKERVDHGIFGYTNNTEPYFNAVINWMKRRHDWQIKKEWICHSPGIVTALNLIVSGFTEPGDHVLIQTPVYHPFKHAIENHDRICVTNSLKVEDGKYKMDLEDLEDKFKKYDVKCMILCSPHNPVGRVWTKDELLALADLCLKYDVLVVADEIHADLVFVGSKHICFASLSDEIKNKTIVCTAPSKTFNIAGLQHSNIIIPNPKLRSQFKKEANKFELSQPNSFGPTATEVAYNEGEEWLDACIDYIYENYKYAKDYFKNNIPEFSMSELEGTYLAWVDCRKLGLNRKELEQFMLKEAKVGFNQGAMFGDEGEGFVRFNLACPRQIVKEALQRLEVALKAQRSNLV</sequence>
<dbReference type="SUPFAM" id="SSF53383">
    <property type="entry name" value="PLP-dependent transferases"/>
    <property type="match status" value="1"/>
</dbReference>
<dbReference type="EC" id="4.4.1.13" evidence="2"/>
<dbReference type="Gene3D" id="3.40.640.10">
    <property type="entry name" value="Type I PLP-dependent aspartate aminotransferase-like (Major domain)"/>
    <property type="match status" value="1"/>
</dbReference>
<feature type="domain" description="Aminotransferase class I/classII large" evidence="6">
    <location>
        <begin position="38"/>
        <end position="384"/>
    </location>
</feature>
<evidence type="ECO:0000256" key="2">
    <source>
        <dbReference type="ARBA" id="ARBA00012224"/>
    </source>
</evidence>
<keyword evidence="3" id="KW-0663">Pyridoxal phosphate</keyword>
<dbReference type="EMBL" id="JBHUMR010000021">
    <property type="protein sequence ID" value="MFD2618554.1"/>
    <property type="molecule type" value="Genomic_DNA"/>
</dbReference>
<comment type="caution">
    <text evidence="7">The sequence shown here is derived from an EMBL/GenBank/DDBJ whole genome shotgun (WGS) entry which is preliminary data.</text>
</comment>
<dbReference type="InterPro" id="IPR015422">
    <property type="entry name" value="PyrdxlP-dep_Trfase_small"/>
</dbReference>
<gene>
    <name evidence="7" type="ORF">ACFSTF_14770</name>
</gene>
<name>A0ABW5PVA0_9BACI</name>
<comment type="cofactor">
    <cofactor evidence="1">
        <name>pyridoxal 5'-phosphate</name>
        <dbReference type="ChEBI" id="CHEBI:597326"/>
    </cofactor>
</comment>